<dbReference type="Pfam" id="PF01562">
    <property type="entry name" value="Pep_M12B_propep"/>
    <property type="match status" value="1"/>
</dbReference>
<evidence type="ECO:0000256" key="4">
    <source>
        <dbReference type="ARBA" id="ARBA00023136"/>
    </source>
</evidence>
<feature type="compositionally biased region" description="Basic and acidic residues" evidence="8">
    <location>
        <begin position="746"/>
        <end position="757"/>
    </location>
</feature>
<keyword evidence="3 9" id="KW-1133">Transmembrane helix</keyword>
<accession>A0ABQ0F1L2</accession>
<dbReference type="InterPro" id="IPR002870">
    <property type="entry name" value="Peptidase_M12B_N"/>
</dbReference>
<dbReference type="InterPro" id="IPR018358">
    <property type="entry name" value="Disintegrin_CS"/>
</dbReference>
<evidence type="ECO:0000259" key="11">
    <source>
        <dbReference type="PROSITE" id="PS50214"/>
    </source>
</evidence>
<dbReference type="PANTHER" id="PTHR11905:SF116">
    <property type="entry name" value="DISINTEGRIN AND METALLOPROTEINASE DOMAIN-CONTAINING PROTEIN 21"/>
    <property type="match status" value="1"/>
</dbReference>
<comment type="caution">
    <text evidence="13">The sequence shown here is derived from an EMBL/GenBank/DDBJ whole genome shotgun (WGS) entry which is preliminary data.</text>
</comment>
<organism evidence="13 14">
    <name type="scientific">Apodemus speciosus</name>
    <name type="common">Large Japanese field mouse</name>
    <dbReference type="NCBI Taxonomy" id="105296"/>
    <lineage>
        <taxon>Eukaryota</taxon>
        <taxon>Metazoa</taxon>
        <taxon>Chordata</taxon>
        <taxon>Craniata</taxon>
        <taxon>Vertebrata</taxon>
        <taxon>Euteleostomi</taxon>
        <taxon>Mammalia</taxon>
        <taxon>Eutheria</taxon>
        <taxon>Euarchontoglires</taxon>
        <taxon>Glires</taxon>
        <taxon>Rodentia</taxon>
        <taxon>Myomorpha</taxon>
        <taxon>Muroidea</taxon>
        <taxon>Muridae</taxon>
        <taxon>Murinae</taxon>
        <taxon>Apodemus</taxon>
    </lineage>
</organism>
<dbReference type="InterPro" id="IPR001590">
    <property type="entry name" value="Peptidase_M12B"/>
</dbReference>
<dbReference type="CDD" id="cd04269">
    <property type="entry name" value="ZnMc_adamalysin_II_like"/>
    <property type="match status" value="1"/>
</dbReference>
<evidence type="ECO:0000256" key="3">
    <source>
        <dbReference type="ARBA" id="ARBA00022989"/>
    </source>
</evidence>
<feature type="disulfide bond" evidence="7">
    <location>
        <begin position="360"/>
        <end position="365"/>
    </location>
</feature>
<dbReference type="Pfam" id="PF01421">
    <property type="entry name" value="Reprolysin"/>
    <property type="match status" value="1"/>
</dbReference>
<dbReference type="SUPFAM" id="SSF57552">
    <property type="entry name" value="Blood coagulation inhibitor (disintegrin)"/>
    <property type="match status" value="1"/>
</dbReference>
<evidence type="ECO:0000256" key="2">
    <source>
        <dbReference type="ARBA" id="ARBA00022692"/>
    </source>
</evidence>
<evidence type="ECO:0000256" key="10">
    <source>
        <dbReference type="SAM" id="SignalP"/>
    </source>
</evidence>
<keyword evidence="2 9" id="KW-0812">Transmembrane</keyword>
<dbReference type="SMART" id="SM00608">
    <property type="entry name" value="ACR"/>
    <property type="match status" value="1"/>
</dbReference>
<name>A0ABQ0F1L2_APOSI</name>
<dbReference type="InterPro" id="IPR006586">
    <property type="entry name" value="ADAM_Cys-rich"/>
</dbReference>
<evidence type="ECO:0000313" key="14">
    <source>
        <dbReference type="Proteomes" id="UP001623349"/>
    </source>
</evidence>
<keyword evidence="5 7" id="KW-1015">Disulfide bond</keyword>
<dbReference type="Pfam" id="PF00200">
    <property type="entry name" value="Disintegrin"/>
    <property type="match status" value="1"/>
</dbReference>
<dbReference type="SMART" id="SM00050">
    <property type="entry name" value="DISIN"/>
    <property type="match status" value="1"/>
</dbReference>
<protein>
    <submittedName>
        <fullName evidence="13">A disintegrin and metallopeptidase domain 39</fullName>
    </submittedName>
</protein>
<dbReference type="InterPro" id="IPR024079">
    <property type="entry name" value="MetalloPept_cat_dom_sf"/>
</dbReference>
<keyword evidence="4 9" id="KW-0472">Membrane</keyword>
<dbReference type="InterPro" id="IPR001762">
    <property type="entry name" value="Disintegrin_dom"/>
</dbReference>
<proteinExistence type="predicted"/>
<evidence type="ECO:0000256" key="9">
    <source>
        <dbReference type="SAM" id="Phobius"/>
    </source>
</evidence>
<dbReference type="Proteomes" id="UP001623349">
    <property type="component" value="Unassembled WGS sequence"/>
</dbReference>
<dbReference type="InterPro" id="IPR034027">
    <property type="entry name" value="Reprolysin_adamalysin"/>
</dbReference>
<evidence type="ECO:0000256" key="7">
    <source>
        <dbReference type="PROSITE-ProRule" id="PRU00276"/>
    </source>
</evidence>
<evidence type="ECO:0000256" key="6">
    <source>
        <dbReference type="PROSITE-ProRule" id="PRU00068"/>
    </source>
</evidence>
<dbReference type="Pfam" id="PF08516">
    <property type="entry name" value="ADAM_CR"/>
    <property type="match status" value="1"/>
</dbReference>
<keyword evidence="14" id="KW-1185">Reference proteome</keyword>
<comment type="subcellular location">
    <subcellularLocation>
        <location evidence="1">Membrane</location>
        <topology evidence="1">Single-pass membrane protein</topology>
    </subcellularLocation>
</comment>
<feature type="transmembrane region" description="Helical" evidence="9">
    <location>
        <begin position="685"/>
        <end position="710"/>
    </location>
</feature>
<feature type="domain" description="Peptidase M12B" evidence="12">
    <location>
        <begin position="207"/>
        <end position="399"/>
    </location>
</feature>
<evidence type="ECO:0000256" key="5">
    <source>
        <dbReference type="ARBA" id="ARBA00023157"/>
    </source>
</evidence>
<feature type="region of interest" description="Disordered" evidence="8">
    <location>
        <begin position="718"/>
        <end position="757"/>
    </location>
</feature>
<dbReference type="PRINTS" id="PR00289">
    <property type="entry name" value="DISINTEGRIN"/>
</dbReference>
<dbReference type="PROSITE" id="PS50214">
    <property type="entry name" value="DISINTEGRIN_2"/>
    <property type="match status" value="1"/>
</dbReference>
<dbReference type="Gene3D" id="3.40.390.10">
    <property type="entry name" value="Collagenase (Catalytic Domain)"/>
    <property type="match status" value="1"/>
</dbReference>
<dbReference type="PROSITE" id="PS50215">
    <property type="entry name" value="ADAM_MEPRO"/>
    <property type="match status" value="1"/>
</dbReference>
<evidence type="ECO:0000256" key="8">
    <source>
        <dbReference type="SAM" id="MobiDB-lite"/>
    </source>
</evidence>
<comment type="caution">
    <text evidence="7">Lacks conserved residue(s) required for the propagation of feature annotation.</text>
</comment>
<evidence type="ECO:0000259" key="12">
    <source>
        <dbReference type="PROSITE" id="PS50215"/>
    </source>
</evidence>
<dbReference type="SUPFAM" id="SSF55486">
    <property type="entry name" value="Metalloproteases ('zincins'), catalytic domain"/>
    <property type="match status" value="1"/>
</dbReference>
<dbReference type="PROSITE" id="PS00427">
    <property type="entry name" value="DISINTEGRIN_1"/>
    <property type="match status" value="1"/>
</dbReference>
<evidence type="ECO:0000313" key="13">
    <source>
        <dbReference type="EMBL" id="GAB1293166.1"/>
    </source>
</evidence>
<feature type="domain" description="Disintegrin" evidence="11">
    <location>
        <begin position="407"/>
        <end position="493"/>
    </location>
</feature>
<sequence length="757" mass="86079">MTVLEIFEHVKITLLPLCLELTLIFSGWPPTGRSQYHSPPEVVIPLRVTGTYRNMVDPGWISYSLHFGGQRHIVHVKAKKKLVSRSFTVFTYTDQGALLEEQPFVQNDCYYHGYVEGDPKSMVTLTTCLGNIQGMLQTNGITYEIKPKVVSATFEHLVYKMDWEDTEHTPIGCRLTKDEIEEQSKFQEHNNSTLMQSSYTGWWLHQWFLELAVVVDHGRFIFRDSNSSIVEMDVVMGVSLVDDIYHSVDLDVVLIAIEIWNTGNPYTVTTTYHMMENFCKWKQSSFNKRVVHDSAHIIVKQDFCVNDLTASYLSGVCNIDLNCGLECIMDDRLASFRTYMTHEIGHILGMKNDEGKYCTCGRNICIMNEKLAPSDAFSNCSYEQFLETASRKTCLHNLPNSETIITKKRCGNGVIEDEEECDCGSLKLCAQDTCCLENCTLVSGAVCATGLCCQNCKFLPRGTVCRERDNECDLPEWCNGTSSACPEDVYVEDGIQCLGRNICYQKQCKSRDEQCRKLFGEGAKNADKNCYLAMNTRGDRFGHCGMKNAKYVRCNEKDAMCGRVQCENVTEVPHLHNHSTVHSTHINGSSCWSTDYHFGMSVPDIGEVKDGTECGSDFMCLERKCVVTPPWEESCMSTFCNKRGICNNKHHCHCHEDWAPPNCLYKGFGGSIDSGPAPIRLSYRVIFIVMIIWIVIFGSCVIFLLGLLCLENKRYEQRRRNKAASPRKRKHNTEKSQKEEEEMTETELKEQKQAVRT</sequence>
<dbReference type="PANTHER" id="PTHR11905">
    <property type="entry name" value="ADAM A DISINTEGRIN AND METALLOPROTEASE DOMAIN"/>
    <property type="match status" value="1"/>
</dbReference>
<feature type="chain" id="PRO_5046376423" evidence="10">
    <location>
        <begin position="35"/>
        <end position="757"/>
    </location>
</feature>
<reference evidence="13 14" key="1">
    <citation type="submission" date="2024-08" db="EMBL/GenBank/DDBJ databases">
        <title>The draft genome of Apodemus speciosus.</title>
        <authorList>
            <person name="Nabeshima K."/>
            <person name="Suzuki S."/>
            <person name="Onuma M."/>
        </authorList>
    </citation>
    <scope>NUCLEOTIDE SEQUENCE [LARGE SCALE GENOMIC DNA]</scope>
    <source>
        <strain evidence="13">IB14-021</strain>
    </source>
</reference>
<feature type="compositionally biased region" description="Basic residues" evidence="8">
    <location>
        <begin position="718"/>
        <end position="732"/>
    </location>
</feature>
<evidence type="ECO:0000256" key="1">
    <source>
        <dbReference type="ARBA" id="ARBA00004167"/>
    </source>
</evidence>
<feature type="signal peptide" evidence="10">
    <location>
        <begin position="1"/>
        <end position="34"/>
    </location>
</feature>
<feature type="disulfide bond" evidence="6">
    <location>
        <begin position="465"/>
        <end position="485"/>
    </location>
</feature>
<dbReference type="Gene3D" id="4.10.70.10">
    <property type="entry name" value="Disintegrin domain"/>
    <property type="match status" value="1"/>
</dbReference>
<feature type="active site" evidence="7">
    <location>
        <position position="343"/>
    </location>
</feature>
<dbReference type="EMBL" id="BAAFST010000008">
    <property type="protein sequence ID" value="GAB1293166.1"/>
    <property type="molecule type" value="Genomic_DNA"/>
</dbReference>
<gene>
    <name evidence="13" type="ORF">APTSU1_000839700</name>
</gene>
<dbReference type="InterPro" id="IPR036436">
    <property type="entry name" value="Disintegrin_dom_sf"/>
</dbReference>
<keyword evidence="10" id="KW-0732">Signal</keyword>